<protein>
    <recommendedName>
        <fullName evidence="3">RRM domain-containing protein</fullName>
    </recommendedName>
</protein>
<dbReference type="InterPro" id="IPR012677">
    <property type="entry name" value="Nucleotide-bd_a/b_plait_sf"/>
</dbReference>
<evidence type="ECO:0000313" key="4">
    <source>
        <dbReference type="EMBL" id="KAI5417138.1"/>
    </source>
</evidence>
<evidence type="ECO:0000256" key="1">
    <source>
        <dbReference type="PROSITE-ProRule" id="PRU00176"/>
    </source>
</evidence>
<evidence type="ECO:0000313" key="5">
    <source>
        <dbReference type="Proteomes" id="UP001058974"/>
    </source>
</evidence>
<feature type="compositionally biased region" description="Basic and acidic residues" evidence="2">
    <location>
        <begin position="18"/>
        <end position="28"/>
    </location>
</feature>
<reference evidence="4 5" key="1">
    <citation type="journal article" date="2022" name="Nat. Genet.">
        <title>Improved pea reference genome and pan-genome highlight genomic features and evolutionary characteristics.</title>
        <authorList>
            <person name="Yang T."/>
            <person name="Liu R."/>
            <person name="Luo Y."/>
            <person name="Hu S."/>
            <person name="Wang D."/>
            <person name="Wang C."/>
            <person name="Pandey M.K."/>
            <person name="Ge S."/>
            <person name="Xu Q."/>
            <person name="Li N."/>
            <person name="Li G."/>
            <person name="Huang Y."/>
            <person name="Saxena R.K."/>
            <person name="Ji Y."/>
            <person name="Li M."/>
            <person name="Yan X."/>
            <person name="He Y."/>
            <person name="Liu Y."/>
            <person name="Wang X."/>
            <person name="Xiang C."/>
            <person name="Varshney R.K."/>
            <person name="Ding H."/>
            <person name="Gao S."/>
            <person name="Zong X."/>
        </authorList>
    </citation>
    <scope>NUCLEOTIDE SEQUENCE [LARGE SCALE GENOMIC DNA]</scope>
    <source>
        <strain evidence="4 5">cv. Zhongwan 6</strain>
    </source>
</reference>
<evidence type="ECO:0000256" key="2">
    <source>
        <dbReference type="SAM" id="MobiDB-lite"/>
    </source>
</evidence>
<keyword evidence="5" id="KW-1185">Reference proteome</keyword>
<dbReference type="InterPro" id="IPR035979">
    <property type="entry name" value="RBD_domain_sf"/>
</dbReference>
<evidence type="ECO:0000259" key="3">
    <source>
        <dbReference type="PROSITE" id="PS50102"/>
    </source>
</evidence>
<dbReference type="OrthoDB" id="346839at2759"/>
<dbReference type="SMART" id="SM00360">
    <property type="entry name" value="RRM"/>
    <property type="match status" value="1"/>
</dbReference>
<dbReference type="Gene3D" id="3.30.70.330">
    <property type="match status" value="1"/>
</dbReference>
<dbReference type="PROSITE" id="PS50102">
    <property type="entry name" value="RRM"/>
    <property type="match status" value="1"/>
</dbReference>
<sequence>MNKFSGYELDGKLLSVSKEEPIREEPKKPTYPRAYSSSSPNIICVENLLEDRLADMFSRHGKVEDIEINFKARSGKSRAYIIMNNESDMNNVIAAINGHSLDVGLTKLHVYPLRPKDAM</sequence>
<proteinExistence type="predicted"/>
<feature type="domain" description="RRM" evidence="3">
    <location>
        <begin position="32"/>
        <end position="115"/>
    </location>
</feature>
<dbReference type="InterPro" id="IPR000504">
    <property type="entry name" value="RRM_dom"/>
</dbReference>
<dbReference type="AlphaFoldDB" id="A0A9D4XB41"/>
<dbReference type="Pfam" id="PF00076">
    <property type="entry name" value="RRM_1"/>
    <property type="match status" value="1"/>
</dbReference>
<dbReference type="EMBL" id="JAMSHJ010000004">
    <property type="protein sequence ID" value="KAI5417138.1"/>
    <property type="molecule type" value="Genomic_DNA"/>
</dbReference>
<dbReference type="GO" id="GO:0003723">
    <property type="term" value="F:RNA binding"/>
    <property type="evidence" value="ECO:0007669"/>
    <property type="project" value="UniProtKB-UniRule"/>
</dbReference>
<keyword evidence="1" id="KW-0694">RNA-binding</keyword>
<dbReference type="Proteomes" id="UP001058974">
    <property type="component" value="Chromosome 4"/>
</dbReference>
<gene>
    <name evidence="4" type="ORF">KIW84_041944</name>
</gene>
<name>A0A9D4XB41_PEA</name>
<feature type="region of interest" description="Disordered" evidence="2">
    <location>
        <begin position="18"/>
        <end position="38"/>
    </location>
</feature>
<dbReference type="Gramene" id="PSAT_LOCUS17655_t1">
    <property type="protein sequence ID" value="CAL5198173.1"/>
    <property type="gene ID" value="PSAT_LOCUS17655"/>
</dbReference>
<dbReference type="Gramene" id="Psat04G0194400-T1">
    <property type="protein sequence ID" value="KAI5417138.1"/>
    <property type="gene ID" value="KIW84_041944"/>
</dbReference>
<accession>A0A9D4XB41</accession>
<organism evidence="4 5">
    <name type="scientific">Pisum sativum</name>
    <name type="common">Garden pea</name>
    <name type="synonym">Lathyrus oleraceus</name>
    <dbReference type="NCBI Taxonomy" id="3888"/>
    <lineage>
        <taxon>Eukaryota</taxon>
        <taxon>Viridiplantae</taxon>
        <taxon>Streptophyta</taxon>
        <taxon>Embryophyta</taxon>
        <taxon>Tracheophyta</taxon>
        <taxon>Spermatophyta</taxon>
        <taxon>Magnoliopsida</taxon>
        <taxon>eudicotyledons</taxon>
        <taxon>Gunneridae</taxon>
        <taxon>Pentapetalae</taxon>
        <taxon>rosids</taxon>
        <taxon>fabids</taxon>
        <taxon>Fabales</taxon>
        <taxon>Fabaceae</taxon>
        <taxon>Papilionoideae</taxon>
        <taxon>50 kb inversion clade</taxon>
        <taxon>NPAAA clade</taxon>
        <taxon>Hologalegina</taxon>
        <taxon>IRL clade</taxon>
        <taxon>Fabeae</taxon>
        <taxon>Lathyrus</taxon>
    </lineage>
</organism>
<dbReference type="SUPFAM" id="SSF54928">
    <property type="entry name" value="RNA-binding domain, RBD"/>
    <property type="match status" value="1"/>
</dbReference>
<comment type="caution">
    <text evidence="4">The sequence shown here is derived from an EMBL/GenBank/DDBJ whole genome shotgun (WGS) entry which is preliminary data.</text>
</comment>